<sequence>MAYINSVIIQGNLVRDPELNRLPSGTYIATFTVAVNRSYLKRDGSWQNEVSYFDCQTWTAEAQRCREELQKGSHVKVVGRLQQDRWQDSESKHHSKIKVISEYFEKQASQNGGSGNQEPKELAARTEAMHADAQPKETVPQNPAIPDSTISN</sequence>
<organism evidence="5 6">
    <name type="scientific">Candidatus Haliotispira prima</name>
    <dbReference type="NCBI Taxonomy" id="3034016"/>
    <lineage>
        <taxon>Bacteria</taxon>
        <taxon>Pseudomonadati</taxon>
        <taxon>Spirochaetota</taxon>
        <taxon>Spirochaetia</taxon>
        <taxon>Spirochaetales</taxon>
        <taxon>Spirochaetaceae</taxon>
        <taxon>Candidatus Haliotispira</taxon>
    </lineage>
</organism>
<dbReference type="PIRSF" id="PIRSF002070">
    <property type="entry name" value="SSB"/>
    <property type="match status" value="1"/>
</dbReference>
<dbReference type="Proteomes" id="UP001228690">
    <property type="component" value="Chromosome"/>
</dbReference>
<comment type="caution">
    <text evidence="2">Lacks conserved residue(s) required for the propagation of feature annotation.</text>
</comment>
<dbReference type="NCBIfam" id="TIGR00621">
    <property type="entry name" value="ssb"/>
    <property type="match status" value="1"/>
</dbReference>
<dbReference type="GO" id="GO:0003677">
    <property type="term" value="F:DNA binding"/>
    <property type="evidence" value="ECO:0007669"/>
    <property type="project" value="UniProtKB-KW"/>
</dbReference>
<dbReference type="Pfam" id="PF00436">
    <property type="entry name" value="SSB"/>
    <property type="match status" value="1"/>
</dbReference>
<comment type="subunit">
    <text evidence="2">Homotetramer.</text>
</comment>
<dbReference type="CDD" id="cd04496">
    <property type="entry name" value="SSB_OBF"/>
    <property type="match status" value="1"/>
</dbReference>
<evidence type="ECO:0000313" key="6">
    <source>
        <dbReference type="Proteomes" id="UP001228690"/>
    </source>
</evidence>
<dbReference type="PANTHER" id="PTHR10302:SF27">
    <property type="entry name" value="SINGLE-STRANDED DNA-BINDING PROTEIN"/>
    <property type="match status" value="1"/>
</dbReference>
<dbReference type="HAMAP" id="MF_00984">
    <property type="entry name" value="SSB"/>
    <property type="match status" value="1"/>
</dbReference>
<protein>
    <recommendedName>
        <fullName evidence="2 3">Single-stranded DNA-binding protein</fullName>
        <shortName evidence="2">SSB</shortName>
    </recommendedName>
</protein>
<dbReference type="PANTHER" id="PTHR10302">
    <property type="entry name" value="SINGLE-STRANDED DNA-BINDING PROTEIN"/>
    <property type="match status" value="1"/>
</dbReference>
<keyword evidence="6" id="KW-1185">Reference proteome</keyword>
<dbReference type="InterPro" id="IPR012340">
    <property type="entry name" value="NA-bd_OB-fold"/>
</dbReference>
<keyword evidence="1 2" id="KW-0238">DNA-binding</keyword>
<dbReference type="RefSeq" id="WP_326926742.1">
    <property type="nucleotide sequence ID" value="NZ_CP123443.1"/>
</dbReference>
<dbReference type="PROSITE" id="PS50935">
    <property type="entry name" value="SSB"/>
    <property type="match status" value="1"/>
</dbReference>
<feature type="region of interest" description="Disordered" evidence="4">
    <location>
        <begin position="104"/>
        <end position="152"/>
    </location>
</feature>
<feature type="compositionally biased region" description="Basic and acidic residues" evidence="4">
    <location>
        <begin position="118"/>
        <end position="135"/>
    </location>
</feature>
<accession>A0ABY8MF18</accession>
<evidence type="ECO:0000256" key="2">
    <source>
        <dbReference type="HAMAP-Rule" id="MF_00984"/>
    </source>
</evidence>
<evidence type="ECO:0000256" key="1">
    <source>
        <dbReference type="ARBA" id="ARBA00023125"/>
    </source>
</evidence>
<proteinExistence type="inferred from homology"/>
<dbReference type="InterPro" id="IPR000424">
    <property type="entry name" value="Primosome_PriB/ssb"/>
</dbReference>
<dbReference type="InterPro" id="IPR011344">
    <property type="entry name" value="ssDNA-bd"/>
</dbReference>
<gene>
    <name evidence="5" type="primary">ssb</name>
    <name evidence="5" type="ORF">P0082_08705</name>
</gene>
<evidence type="ECO:0000313" key="5">
    <source>
        <dbReference type="EMBL" id="WGK68557.1"/>
    </source>
</evidence>
<evidence type="ECO:0000256" key="3">
    <source>
        <dbReference type="PIRNR" id="PIRNR002070"/>
    </source>
</evidence>
<evidence type="ECO:0000256" key="4">
    <source>
        <dbReference type="SAM" id="MobiDB-lite"/>
    </source>
</evidence>
<dbReference type="SUPFAM" id="SSF50249">
    <property type="entry name" value="Nucleic acid-binding proteins"/>
    <property type="match status" value="1"/>
</dbReference>
<dbReference type="EMBL" id="CP123443">
    <property type="protein sequence ID" value="WGK68557.1"/>
    <property type="molecule type" value="Genomic_DNA"/>
</dbReference>
<name>A0ABY8MF18_9SPIO</name>
<dbReference type="Gene3D" id="2.40.50.140">
    <property type="entry name" value="Nucleic acid-binding proteins"/>
    <property type="match status" value="1"/>
</dbReference>
<reference evidence="5 6" key="1">
    <citation type="submission" date="2023-04" db="EMBL/GenBank/DDBJ databases">
        <title>Spirochaete genome identified in red abalone sample constitutes a novel genus.</title>
        <authorList>
            <person name="Sharma S.P."/>
            <person name="Purcell C.M."/>
            <person name="Hyde J.R."/>
            <person name="Severin A.J."/>
        </authorList>
    </citation>
    <scope>NUCLEOTIDE SEQUENCE [LARGE SCALE GENOMIC DNA]</scope>
    <source>
        <strain evidence="5 6">SP-2023</strain>
    </source>
</reference>